<name>A0A9Q0KNP3_9MAGN</name>
<evidence type="ECO:0000313" key="2">
    <source>
        <dbReference type="EMBL" id="KAJ4973506.1"/>
    </source>
</evidence>
<dbReference type="AlphaFoldDB" id="A0A9Q0KNP3"/>
<keyword evidence="1" id="KW-0812">Transmembrane</keyword>
<proteinExistence type="predicted"/>
<protein>
    <submittedName>
        <fullName evidence="2">Uncharacterized protein</fullName>
    </submittedName>
</protein>
<keyword evidence="1" id="KW-0472">Membrane</keyword>
<organism evidence="2 3">
    <name type="scientific">Protea cynaroides</name>
    <dbReference type="NCBI Taxonomy" id="273540"/>
    <lineage>
        <taxon>Eukaryota</taxon>
        <taxon>Viridiplantae</taxon>
        <taxon>Streptophyta</taxon>
        <taxon>Embryophyta</taxon>
        <taxon>Tracheophyta</taxon>
        <taxon>Spermatophyta</taxon>
        <taxon>Magnoliopsida</taxon>
        <taxon>Proteales</taxon>
        <taxon>Proteaceae</taxon>
        <taxon>Protea</taxon>
    </lineage>
</organism>
<feature type="transmembrane region" description="Helical" evidence="1">
    <location>
        <begin position="12"/>
        <end position="30"/>
    </location>
</feature>
<evidence type="ECO:0000256" key="1">
    <source>
        <dbReference type="SAM" id="Phobius"/>
    </source>
</evidence>
<dbReference type="EMBL" id="JAMYWD010000004">
    <property type="protein sequence ID" value="KAJ4973506.1"/>
    <property type="molecule type" value="Genomic_DNA"/>
</dbReference>
<keyword evidence="3" id="KW-1185">Reference proteome</keyword>
<evidence type="ECO:0000313" key="3">
    <source>
        <dbReference type="Proteomes" id="UP001141806"/>
    </source>
</evidence>
<sequence>MDALFLLLTSKFAIVFIVLDPLASVILWFVELESVVAMISFQETAYSVARQLLGGWNGKLQSLNSPLFQLVASLNQVILQLQSLTHQHNDNSLSIVGFPILNCLISLSTRPCDPTKQVVCCYCTCNYTAATSEPQTRFS</sequence>
<accession>A0A9Q0KNP3</accession>
<comment type="caution">
    <text evidence="2">The sequence shown here is derived from an EMBL/GenBank/DDBJ whole genome shotgun (WGS) entry which is preliminary data.</text>
</comment>
<dbReference type="Proteomes" id="UP001141806">
    <property type="component" value="Unassembled WGS sequence"/>
</dbReference>
<reference evidence="2" key="1">
    <citation type="journal article" date="2023" name="Plant J.">
        <title>The genome of the king protea, Protea cynaroides.</title>
        <authorList>
            <person name="Chang J."/>
            <person name="Duong T.A."/>
            <person name="Schoeman C."/>
            <person name="Ma X."/>
            <person name="Roodt D."/>
            <person name="Barker N."/>
            <person name="Li Z."/>
            <person name="Van de Peer Y."/>
            <person name="Mizrachi E."/>
        </authorList>
    </citation>
    <scope>NUCLEOTIDE SEQUENCE</scope>
    <source>
        <tissue evidence="2">Young leaves</tissue>
    </source>
</reference>
<keyword evidence="1" id="KW-1133">Transmembrane helix</keyword>
<gene>
    <name evidence="2" type="ORF">NE237_006680</name>
</gene>